<reference evidence="3" key="1">
    <citation type="submission" date="2021-07" db="EMBL/GenBank/DDBJ databases">
        <authorList>
            <person name="Catto M.A."/>
            <person name="Jacobson A."/>
            <person name="Kennedy G."/>
            <person name="Labadie P."/>
            <person name="Hunt B.G."/>
            <person name="Srinivasan R."/>
        </authorList>
    </citation>
    <scope>NUCLEOTIDE SEQUENCE</scope>
    <source>
        <strain evidence="3">PL_HMW_Pooled</strain>
        <tissue evidence="3">Head</tissue>
    </source>
</reference>
<feature type="transmembrane region" description="Helical" evidence="2">
    <location>
        <begin position="143"/>
        <end position="165"/>
    </location>
</feature>
<accession>A0AAE1HV52</accession>
<reference evidence="3" key="2">
    <citation type="journal article" date="2023" name="BMC Genomics">
        <title>Pest status, molecular evolution, and epigenetic factors derived from the genome assembly of Frankliniella fusca, a thysanopteran phytovirus vector.</title>
        <authorList>
            <person name="Catto M.A."/>
            <person name="Labadie P.E."/>
            <person name="Jacobson A.L."/>
            <person name="Kennedy G.G."/>
            <person name="Srinivasan R."/>
            <person name="Hunt B.G."/>
        </authorList>
    </citation>
    <scope>NUCLEOTIDE SEQUENCE</scope>
    <source>
        <strain evidence="3">PL_HMW_Pooled</strain>
    </source>
</reference>
<protein>
    <submittedName>
        <fullName evidence="3">Vacuolar protein sorting-associated protein 20</fullName>
    </submittedName>
</protein>
<gene>
    <name evidence="3" type="ORF">KUF71_016300</name>
</gene>
<comment type="caution">
    <text evidence="3">The sequence shown here is derived from an EMBL/GenBank/DDBJ whole genome shotgun (WGS) entry which is preliminary data.</text>
</comment>
<feature type="region of interest" description="Disordered" evidence="1">
    <location>
        <begin position="1"/>
        <end position="25"/>
    </location>
</feature>
<keyword evidence="4" id="KW-1185">Reference proteome</keyword>
<organism evidence="3 4">
    <name type="scientific">Frankliniella fusca</name>
    <dbReference type="NCBI Taxonomy" id="407009"/>
    <lineage>
        <taxon>Eukaryota</taxon>
        <taxon>Metazoa</taxon>
        <taxon>Ecdysozoa</taxon>
        <taxon>Arthropoda</taxon>
        <taxon>Hexapoda</taxon>
        <taxon>Insecta</taxon>
        <taxon>Pterygota</taxon>
        <taxon>Neoptera</taxon>
        <taxon>Paraneoptera</taxon>
        <taxon>Thysanoptera</taxon>
        <taxon>Terebrantia</taxon>
        <taxon>Thripoidea</taxon>
        <taxon>Thripidae</taxon>
        <taxon>Frankliniella</taxon>
    </lineage>
</organism>
<evidence type="ECO:0000256" key="1">
    <source>
        <dbReference type="SAM" id="MobiDB-lite"/>
    </source>
</evidence>
<evidence type="ECO:0000313" key="3">
    <source>
        <dbReference type="EMBL" id="KAK3928015.1"/>
    </source>
</evidence>
<evidence type="ECO:0000256" key="2">
    <source>
        <dbReference type="SAM" id="Phobius"/>
    </source>
</evidence>
<feature type="non-terminal residue" evidence="3">
    <location>
        <position position="1"/>
    </location>
</feature>
<dbReference type="AlphaFoldDB" id="A0AAE1HV52"/>
<dbReference type="Proteomes" id="UP001219518">
    <property type="component" value="Unassembled WGS sequence"/>
</dbReference>
<keyword evidence="2" id="KW-0472">Membrane</keyword>
<name>A0AAE1HV52_9NEOP</name>
<evidence type="ECO:0000313" key="4">
    <source>
        <dbReference type="Proteomes" id="UP001219518"/>
    </source>
</evidence>
<keyword evidence="2" id="KW-1133">Transmembrane helix</keyword>
<sequence>MTGRETHTCGGVRGPGDSRTSGGSCRRAWPRFGGLRSIHDERTTLEQLEVVWLVATLRAYRQSGAGQPLSRLWGKKESEESGEMAWVLDWLFGLIPQEEGEERIAEQDDINREQEQFNLIARRGEEVLPSVPALPALQMSAPFYVILLTLAGHAVGVLVAALTPFPPMYGMLLLPAVMANLGLDELEVLDHVRSDVASLI</sequence>
<dbReference type="EMBL" id="JAHWGI010001303">
    <property type="protein sequence ID" value="KAK3928015.1"/>
    <property type="molecule type" value="Genomic_DNA"/>
</dbReference>
<proteinExistence type="predicted"/>
<keyword evidence="2" id="KW-0812">Transmembrane</keyword>